<gene>
    <name evidence="1" type="ORF">LCGC14_2038400</name>
</gene>
<accession>A0A0F9FF77</accession>
<protein>
    <submittedName>
        <fullName evidence="1">Uncharacterized protein</fullName>
    </submittedName>
</protein>
<dbReference type="AlphaFoldDB" id="A0A0F9FF77"/>
<name>A0A0F9FF77_9ZZZZ</name>
<evidence type="ECO:0000313" key="1">
    <source>
        <dbReference type="EMBL" id="KKL77086.1"/>
    </source>
</evidence>
<comment type="caution">
    <text evidence="1">The sequence shown here is derived from an EMBL/GenBank/DDBJ whole genome shotgun (WGS) entry which is preliminary data.</text>
</comment>
<organism evidence="1">
    <name type="scientific">marine sediment metagenome</name>
    <dbReference type="NCBI Taxonomy" id="412755"/>
    <lineage>
        <taxon>unclassified sequences</taxon>
        <taxon>metagenomes</taxon>
        <taxon>ecological metagenomes</taxon>
    </lineage>
</organism>
<sequence>MATHRVTIIGHEKLGDYETQSSRIEVRFIDMDAKETPVRIRRTVVMDHTDPRTLQDAILAQIAVQLNHHEEKKRRGAAIDRLFEGMGESVNAVFDVEVDDGGGG</sequence>
<reference evidence="1" key="1">
    <citation type="journal article" date="2015" name="Nature">
        <title>Complex archaea that bridge the gap between prokaryotes and eukaryotes.</title>
        <authorList>
            <person name="Spang A."/>
            <person name="Saw J.H."/>
            <person name="Jorgensen S.L."/>
            <person name="Zaremba-Niedzwiedzka K."/>
            <person name="Martijn J."/>
            <person name="Lind A.E."/>
            <person name="van Eijk R."/>
            <person name="Schleper C."/>
            <person name="Guy L."/>
            <person name="Ettema T.J."/>
        </authorList>
    </citation>
    <scope>NUCLEOTIDE SEQUENCE</scope>
</reference>
<dbReference type="EMBL" id="LAZR01023855">
    <property type="protein sequence ID" value="KKL77086.1"/>
    <property type="molecule type" value="Genomic_DNA"/>
</dbReference>
<proteinExistence type="predicted"/>